<evidence type="ECO:0000313" key="3">
    <source>
        <dbReference type="Proteomes" id="UP000886808"/>
    </source>
</evidence>
<dbReference type="InterPro" id="IPR001173">
    <property type="entry name" value="Glyco_trans_2-like"/>
</dbReference>
<accession>A0A9D1THU6</accession>
<name>A0A9D1THU6_9FIRM</name>
<dbReference type="SUPFAM" id="SSF53448">
    <property type="entry name" value="Nucleotide-diphospho-sugar transferases"/>
    <property type="match status" value="1"/>
</dbReference>
<evidence type="ECO:0000259" key="1">
    <source>
        <dbReference type="Pfam" id="PF00535"/>
    </source>
</evidence>
<feature type="domain" description="Glycosyltransferase 2-like" evidence="1">
    <location>
        <begin position="21"/>
        <end position="160"/>
    </location>
</feature>
<evidence type="ECO:0000313" key="2">
    <source>
        <dbReference type="EMBL" id="HIV61696.1"/>
    </source>
</evidence>
<dbReference type="AlphaFoldDB" id="A0A9D1THU6"/>
<dbReference type="EMBL" id="DXIE01000018">
    <property type="protein sequence ID" value="HIV61696.1"/>
    <property type="molecule type" value="Genomic_DNA"/>
</dbReference>
<dbReference type="GO" id="GO:0016757">
    <property type="term" value="F:glycosyltransferase activity"/>
    <property type="evidence" value="ECO:0007669"/>
    <property type="project" value="UniProtKB-KW"/>
</dbReference>
<dbReference type="Gene3D" id="3.90.550.10">
    <property type="entry name" value="Spore Coat Polysaccharide Biosynthesis Protein SpsA, Chain A"/>
    <property type="match status" value="1"/>
</dbReference>
<dbReference type="EC" id="2.4.-.-" evidence="2"/>
<reference evidence="2" key="1">
    <citation type="journal article" date="2021" name="PeerJ">
        <title>Extensive microbial diversity within the chicken gut microbiome revealed by metagenomics and culture.</title>
        <authorList>
            <person name="Gilroy R."/>
            <person name="Ravi A."/>
            <person name="Getino M."/>
            <person name="Pursley I."/>
            <person name="Horton D.L."/>
            <person name="Alikhan N.F."/>
            <person name="Baker D."/>
            <person name="Gharbi K."/>
            <person name="Hall N."/>
            <person name="Watson M."/>
            <person name="Adriaenssens E.M."/>
            <person name="Foster-Nyarko E."/>
            <person name="Jarju S."/>
            <person name="Secka A."/>
            <person name="Antonio M."/>
            <person name="Oren A."/>
            <person name="Chaudhuri R.R."/>
            <person name="La Ragione R."/>
            <person name="Hildebrand F."/>
            <person name="Pallen M.J."/>
        </authorList>
    </citation>
    <scope>NUCLEOTIDE SEQUENCE</scope>
    <source>
        <strain evidence="2">CHK193-4272</strain>
    </source>
</reference>
<gene>
    <name evidence="2" type="ORF">H9746_02450</name>
</gene>
<keyword evidence="2" id="KW-0328">Glycosyltransferase</keyword>
<dbReference type="InterPro" id="IPR029044">
    <property type="entry name" value="Nucleotide-diphossugar_trans"/>
</dbReference>
<dbReference type="PANTHER" id="PTHR43630:SF2">
    <property type="entry name" value="GLYCOSYLTRANSFERASE"/>
    <property type="match status" value="1"/>
</dbReference>
<reference evidence="2" key="2">
    <citation type="submission" date="2021-04" db="EMBL/GenBank/DDBJ databases">
        <authorList>
            <person name="Gilroy R."/>
        </authorList>
    </citation>
    <scope>NUCLEOTIDE SEQUENCE</scope>
    <source>
        <strain evidence="2">CHK193-4272</strain>
    </source>
</reference>
<sequence>MSNKKNKKKNNTKNNKKIELSIGLIVKNEERCLEKCLQALQPLRDTIKCEIVIADTGSTDRTKEIASKYADILFDFEWIDDFSAARNAVMSRCSGRWYLTVDADEYMDESSVDEMVWFLKSELSKEIQCSYIMINNYTNKNDLSQYNSFYALRMARLDGHIKYIGKIHESIMHDSLKDLYALPSVVFWHDGYLNIDNNIKKRKSKRNMHLIEEEISKNPNNILRYIQAIESSTLPHEKYEYVKQAIDLVEKKVNGHELFGKVVYRHAVNIAYEYSYPELSSWANVCLERYGNSLYTRVDVNYVLTKLSIRKRDYENVIKYGNDYISAIPSINDIKALADISLSILYRSQKKDQESVLLDMAEAYAKVGEYNKSKQILSEHSFGDVSLSATDRWLDILWILWDRIDISDIFNNVLNYIDLDNKDCIDKNTTEKKEILNNNIQKQFIDEDFVIEEEKKLPYPFIAKFDRCEFSYPAKIMLCDDINEMKELTNNIDKWDNIPAIVLYKLFKFKIRFPEKFYQMSNDDLNAASVKIVNTSKDLVENTVLDYLKENIGTENKSIKHMIFNYYLSLGQILVTDWEDIDDDSYYDEISHIYKEYSVDFLKLYYNENLLCEDMIDILPSMHGFAWTLIKYYEAFNNNQLKQAIYWLKKSLKLAPNIKELIKYLTDNVTKKLQDDNEQEQVNPELLALAEKVKIILNSYPQDDPSVLAIKQSDIYKKVAYLIEK</sequence>
<proteinExistence type="predicted"/>
<keyword evidence="2" id="KW-0808">Transferase</keyword>
<protein>
    <submittedName>
        <fullName evidence="2">Glycosyltransferase</fullName>
        <ecNumber evidence="2">2.4.-.-</ecNumber>
    </submittedName>
</protein>
<dbReference type="Pfam" id="PF00535">
    <property type="entry name" value="Glycos_transf_2"/>
    <property type="match status" value="1"/>
</dbReference>
<organism evidence="2 3">
    <name type="scientific">Candidatus Butyricicoccus avistercoris</name>
    <dbReference type="NCBI Taxonomy" id="2838518"/>
    <lineage>
        <taxon>Bacteria</taxon>
        <taxon>Bacillati</taxon>
        <taxon>Bacillota</taxon>
        <taxon>Clostridia</taxon>
        <taxon>Eubacteriales</taxon>
        <taxon>Butyricicoccaceae</taxon>
        <taxon>Butyricicoccus</taxon>
    </lineage>
</organism>
<dbReference type="Proteomes" id="UP000886808">
    <property type="component" value="Unassembled WGS sequence"/>
</dbReference>
<dbReference type="PANTHER" id="PTHR43630">
    <property type="entry name" value="POLY-BETA-1,6-N-ACETYL-D-GLUCOSAMINE SYNTHASE"/>
    <property type="match status" value="1"/>
</dbReference>
<comment type="caution">
    <text evidence="2">The sequence shown here is derived from an EMBL/GenBank/DDBJ whole genome shotgun (WGS) entry which is preliminary data.</text>
</comment>